<reference evidence="9" key="1">
    <citation type="submission" date="2025-08" db="UniProtKB">
        <authorList>
            <consortium name="RefSeq"/>
        </authorList>
    </citation>
    <scope>IDENTIFICATION</scope>
    <source>
        <tissue evidence="9">Liver</tissue>
    </source>
</reference>
<dbReference type="AlphaFoldDB" id="A0A9F2WKP1"/>
<feature type="transmembrane region" description="Helical" evidence="7">
    <location>
        <begin position="124"/>
        <end position="147"/>
    </location>
</feature>
<evidence type="ECO:0000313" key="9">
    <source>
        <dbReference type="RefSeq" id="XP_007444377.1"/>
    </source>
</evidence>
<dbReference type="Pfam" id="PF04505">
    <property type="entry name" value="CD225"/>
    <property type="match status" value="1"/>
</dbReference>
<dbReference type="GO" id="GO:0016020">
    <property type="term" value="C:membrane"/>
    <property type="evidence" value="ECO:0007669"/>
    <property type="project" value="UniProtKB-SubCell"/>
</dbReference>
<proteinExistence type="inferred from homology"/>
<keyword evidence="4 7" id="KW-1133">Transmembrane helix</keyword>
<keyword evidence="5 7" id="KW-0472">Membrane</keyword>
<comment type="similarity">
    <text evidence="2">Belongs to the CD225/Dispanin family.</text>
</comment>
<dbReference type="OMA" id="YMENQPA"/>
<dbReference type="InterPro" id="IPR051423">
    <property type="entry name" value="CD225/Dispanin"/>
</dbReference>
<evidence type="ECO:0000256" key="7">
    <source>
        <dbReference type="SAM" id="Phobius"/>
    </source>
</evidence>
<evidence type="ECO:0000313" key="8">
    <source>
        <dbReference type="Proteomes" id="UP000695026"/>
    </source>
</evidence>
<accession>A0A9F2WKP1</accession>
<evidence type="ECO:0000256" key="4">
    <source>
        <dbReference type="ARBA" id="ARBA00022989"/>
    </source>
</evidence>
<feature type="region of interest" description="Disordered" evidence="6">
    <location>
        <begin position="1"/>
        <end position="50"/>
    </location>
</feature>
<keyword evidence="8" id="KW-1185">Reference proteome</keyword>
<evidence type="ECO:0000256" key="2">
    <source>
        <dbReference type="ARBA" id="ARBA00006843"/>
    </source>
</evidence>
<dbReference type="PANTHER" id="PTHR14948:SF46">
    <property type="entry name" value="DISPANIN SUBFAMILY A MEMBER 2B-LIKE-RELATED"/>
    <property type="match status" value="1"/>
</dbReference>
<dbReference type="KEGG" id="pbi:103057481"/>
<dbReference type="InterPro" id="IPR007593">
    <property type="entry name" value="CD225/Dispanin_fam"/>
</dbReference>
<organism evidence="8 9">
    <name type="scientific">Python bivittatus</name>
    <name type="common">Burmese python</name>
    <name type="synonym">Python molurus bivittatus</name>
    <dbReference type="NCBI Taxonomy" id="176946"/>
    <lineage>
        <taxon>Eukaryota</taxon>
        <taxon>Metazoa</taxon>
        <taxon>Chordata</taxon>
        <taxon>Craniata</taxon>
        <taxon>Vertebrata</taxon>
        <taxon>Euteleostomi</taxon>
        <taxon>Lepidosauria</taxon>
        <taxon>Squamata</taxon>
        <taxon>Bifurcata</taxon>
        <taxon>Unidentata</taxon>
        <taxon>Episquamata</taxon>
        <taxon>Toxicofera</taxon>
        <taxon>Serpentes</taxon>
        <taxon>Henophidia</taxon>
        <taxon>Pythonidae</taxon>
        <taxon>Python</taxon>
    </lineage>
</organism>
<dbReference type="Proteomes" id="UP000695026">
    <property type="component" value="Unplaced"/>
</dbReference>
<evidence type="ECO:0000256" key="3">
    <source>
        <dbReference type="ARBA" id="ARBA00022692"/>
    </source>
</evidence>
<sequence>MSKPQYKKLEENVPEAQDPPPYMENQPASSGSDSLVPPKYQPPHDPAPGRYNQGLVIQSTQAMNFIRVQPTKEPDYMAYSIFTMLCCCLPLGIAALIYSAQTQEANRTGNAISARRNSKLARNLAHAALGVGLGAISLYIIFLVFIYNRNVTELIHNPYTVSP</sequence>
<dbReference type="PANTHER" id="PTHR14948">
    <property type="entry name" value="NG5"/>
    <property type="match status" value="1"/>
</dbReference>
<protein>
    <submittedName>
        <fullName evidence="9">Synapse differentiation-inducing gene protein 1-like</fullName>
    </submittedName>
</protein>
<evidence type="ECO:0000256" key="1">
    <source>
        <dbReference type="ARBA" id="ARBA00004370"/>
    </source>
</evidence>
<dbReference type="GeneID" id="103057481"/>
<feature type="transmembrane region" description="Helical" evidence="7">
    <location>
        <begin position="76"/>
        <end position="98"/>
    </location>
</feature>
<name>A0A9F2WKP1_PYTBI</name>
<evidence type="ECO:0000256" key="5">
    <source>
        <dbReference type="ARBA" id="ARBA00023136"/>
    </source>
</evidence>
<keyword evidence="3 7" id="KW-0812">Transmembrane</keyword>
<comment type="subcellular location">
    <subcellularLocation>
        <location evidence="1">Membrane</location>
    </subcellularLocation>
</comment>
<gene>
    <name evidence="9" type="primary">LOC103057481</name>
</gene>
<dbReference type="RefSeq" id="XP_007444377.1">
    <property type="nucleotide sequence ID" value="XM_007444315.3"/>
</dbReference>
<evidence type="ECO:0000256" key="6">
    <source>
        <dbReference type="SAM" id="MobiDB-lite"/>
    </source>
</evidence>
<dbReference type="OrthoDB" id="6083617at2759"/>